<feature type="transmembrane region" description="Helical" evidence="1">
    <location>
        <begin position="38"/>
        <end position="55"/>
    </location>
</feature>
<accession>A0A6C0AS11</accession>
<keyword evidence="1" id="KW-0472">Membrane</keyword>
<dbReference type="AlphaFoldDB" id="A0A6C0AS11"/>
<evidence type="ECO:0000313" key="2">
    <source>
        <dbReference type="EMBL" id="QHS82584.1"/>
    </source>
</evidence>
<dbReference type="EMBL" id="MN740803">
    <property type="protein sequence ID" value="QHS82584.1"/>
    <property type="molecule type" value="Genomic_DNA"/>
</dbReference>
<protein>
    <submittedName>
        <fullName evidence="2">Uncharacterized protein</fullName>
    </submittedName>
</protein>
<keyword evidence="1" id="KW-1133">Transmembrane helix</keyword>
<feature type="transmembrane region" description="Helical" evidence="1">
    <location>
        <begin position="6"/>
        <end position="26"/>
    </location>
</feature>
<proteinExistence type="predicted"/>
<evidence type="ECO:0000256" key="1">
    <source>
        <dbReference type="SAM" id="Phobius"/>
    </source>
</evidence>
<keyword evidence="1" id="KW-0812">Transmembrane</keyword>
<organism evidence="2">
    <name type="scientific">viral metagenome</name>
    <dbReference type="NCBI Taxonomy" id="1070528"/>
    <lineage>
        <taxon>unclassified sequences</taxon>
        <taxon>metagenomes</taxon>
        <taxon>organismal metagenomes</taxon>
    </lineage>
</organism>
<reference evidence="2" key="1">
    <citation type="journal article" date="2020" name="Nature">
        <title>Giant virus diversity and host interactions through global metagenomics.</title>
        <authorList>
            <person name="Schulz F."/>
            <person name="Roux S."/>
            <person name="Paez-Espino D."/>
            <person name="Jungbluth S."/>
            <person name="Walsh D.A."/>
            <person name="Denef V.J."/>
            <person name="McMahon K.D."/>
            <person name="Konstantinidis K.T."/>
            <person name="Eloe-Fadrosh E.A."/>
            <person name="Kyrpides N.C."/>
            <person name="Woyke T."/>
        </authorList>
    </citation>
    <scope>NUCLEOTIDE SEQUENCE</scope>
    <source>
        <strain evidence="2">GVMAG-S-1101171-111</strain>
    </source>
</reference>
<name>A0A6C0AS11_9ZZZZ</name>
<sequence length="64" mass="7306">METGRMMLLHSVIIGVLLYLFMIFILGQRQVVAENRSILLAALVLVYMILFGHKLPTSINKDLF</sequence>